<evidence type="ECO:0000256" key="15">
    <source>
        <dbReference type="ARBA" id="ARBA00023157"/>
    </source>
</evidence>
<keyword evidence="11" id="KW-0862">Zinc</keyword>
<dbReference type="PRINTS" id="PR00765">
    <property type="entry name" value="CRBOXYPTASEA"/>
</dbReference>
<protein>
    <submittedName>
        <fullName evidence="19">Carboxypeptidase</fullName>
    </submittedName>
</protein>
<keyword evidence="9 17" id="KW-0732">Signal</keyword>
<dbReference type="GO" id="GO:0006508">
    <property type="term" value="P:proteolysis"/>
    <property type="evidence" value="ECO:0007669"/>
    <property type="project" value="UniProtKB-KW"/>
</dbReference>
<comment type="caution">
    <text evidence="19">The sequence shown here is derived from an EMBL/GenBank/DDBJ whole genome shotgun (WGS) entry which is preliminary data.</text>
</comment>
<evidence type="ECO:0000256" key="12">
    <source>
        <dbReference type="ARBA" id="ARBA00023026"/>
    </source>
</evidence>
<keyword evidence="5" id="KW-0964">Secreted</keyword>
<keyword evidence="10" id="KW-0378">Hydrolase</keyword>
<evidence type="ECO:0000256" key="17">
    <source>
        <dbReference type="SAM" id="SignalP"/>
    </source>
</evidence>
<proteinExistence type="inferred from homology"/>
<dbReference type="FunFam" id="3.40.630.10:FF:000165">
    <property type="entry name" value="Glucan 1,4-alpha-glucosidase, putative"/>
    <property type="match status" value="1"/>
</dbReference>
<organism evidence="19 20">
    <name type="scientific">Purpureocillium lilacinum</name>
    <name type="common">Paecilomyces lilacinus</name>
    <dbReference type="NCBI Taxonomy" id="33203"/>
    <lineage>
        <taxon>Eukaryota</taxon>
        <taxon>Fungi</taxon>
        <taxon>Dikarya</taxon>
        <taxon>Ascomycota</taxon>
        <taxon>Pezizomycotina</taxon>
        <taxon>Sordariomycetes</taxon>
        <taxon>Hypocreomycetidae</taxon>
        <taxon>Hypocreales</taxon>
        <taxon>Ophiocordycipitaceae</taxon>
        <taxon>Purpureocillium</taxon>
    </lineage>
</organism>
<dbReference type="EMBL" id="LSBH01000004">
    <property type="protein sequence ID" value="OAQ80662.1"/>
    <property type="molecule type" value="Genomic_DNA"/>
</dbReference>
<feature type="domain" description="Peptidase M14" evidence="18">
    <location>
        <begin position="120"/>
        <end position="420"/>
    </location>
</feature>
<comment type="subcellular location">
    <subcellularLocation>
        <location evidence="3">Secreted</location>
    </subcellularLocation>
</comment>
<evidence type="ECO:0000256" key="6">
    <source>
        <dbReference type="ARBA" id="ARBA00022645"/>
    </source>
</evidence>
<keyword evidence="7" id="KW-0645">Protease</keyword>
<dbReference type="GO" id="GO:0005576">
    <property type="term" value="C:extracellular region"/>
    <property type="evidence" value="ECO:0007669"/>
    <property type="project" value="UniProtKB-SubCell"/>
</dbReference>
<sequence length="454" mass="49635">MKSLAALSTLLAVTAAAVPQPTPTKASYDGHKVFRVMVGSKPQRVSDVVDRLGLSFWQHPTRKGAFADIEVPPARVDEFRKEMEGLELITMHEDLGKSIADEGAFHIYAEGSANSTWFNSYHPYNDHLQFINDLASKNPSNAEVVTSGKSLQGNAITGIHFWGSAGKGKKPAIVLHGTVHAREWIASMVVEYFADTLVNGYKTDNGIKALVDKYDFYLFPIVNPDGFKYTQASDRMWRKNRQTTAGSSCLGHDINRNWPYKWEGPGSSTNPCAQDFRGASAGDAPETKALSDFLKQVKSAQGLKLYIDYHSYSQLFMTPYGYTCNGVPPNNNELQSLAGGAVAAIRQVHGLNFDYGPICTTIYQAAGSSVDYVADVVKADYTFTSELRDTGRYGFVLPPDQIVPSGEEAFAGFKYLLQNMNPAGAALDPMLAYAVHIYAVDITYGIVTSTGFGH</sequence>
<dbReference type="Pfam" id="PF00246">
    <property type="entry name" value="Peptidase_M14"/>
    <property type="match status" value="1"/>
</dbReference>
<gene>
    <name evidence="19" type="ORF">VFPBJ_06247</name>
</gene>
<reference evidence="19 20" key="1">
    <citation type="submission" date="2016-01" db="EMBL/GenBank/DDBJ databases">
        <title>Biosynthesis of antibiotic leucinostatins and their inhibition on Phytophthora in bio-control Purpureocillium lilacinum.</title>
        <authorList>
            <person name="Wang G."/>
            <person name="Liu Z."/>
            <person name="Lin R."/>
            <person name="Li E."/>
            <person name="Mao Z."/>
            <person name="Ling J."/>
            <person name="Yin W."/>
            <person name="Xie B."/>
        </authorList>
    </citation>
    <scope>NUCLEOTIDE SEQUENCE [LARGE SCALE GENOMIC DNA]</scope>
    <source>
        <strain evidence="19">PLBJ-1</strain>
    </source>
</reference>
<dbReference type="InterPro" id="IPR000834">
    <property type="entry name" value="Peptidase_M14"/>
</dbReference>
<evidence type="ECO:0000256" key="10">
    <source>
        <dbReference type="ARBA" id="ARBA00022801"/>
    </source>
</evidence>
<evidence type="ECO:0000256" key="8">
    <source>
        <dbReference type="ARBA" id="ARBA00022723"/>
    </source>
</evidence>
<feature type="chain" id="PRO_5008102926" evidence="17">
    <location>
        <begin position="17"/>
        <end position="454"/>
    </location>
</feature>
<dbReference type="AlphaFoldDB" id="A0A179GSB1"/>
<evidence type="ECO:0000256" key="4">
    <source>
        <dbReference type="ARBA" id="ARBA00005988"/>
    </source>
</evidence>
<accession>A0A179GSB1</accession>
<evidence type="ECO:0000256" key="7">
    <source>
        <dbReference type="ARBA" id="ARBA00022670"/>
    </source>
</evidence>
<dbReference type="Proteomes" id="UP000078240">
    <property type="component" value="Unassembled WGS sequence"/>
</dbReference>
<dbReference type="SUPFAM" id="SSF53187">
    <property type="entry name" value="Zn-dependent exopeptidases"/>
    <property type="match status" value="1"/>
</dbReference>
<comment type="function">
    <text evidence="2">Extracellular metalloprotease that contributes to pathogenicity.</text>
</comment>
<dbReference type="GO" id="GO:0008270">
    <property type="term" value="F:zinc ion binding"/>
    <property type="evidence" value="ECO:0007669"/>
    <property type="project" value="InterPro"/>
</dbReference>
<dbReference type="PANTHER" id="PTHR11705">
    <property type="entry name" value="PROTEASE FAMILY M14 CARBOXYPEPTIDASE A,B"/>
    <property type="match status" value="1"/>
</dbReference>
<dbReference type="Gene3D" id="3.30.70.340">
    <property type="entry name" value="Metallocarboxypeptidase-like"/>
    <property type="match status" value="1"/>
</dbReference>
<evidence type="ECO:0000256" key="14">
    <source>
        <dbReference type="ARBA" id="ARBA00023145"/>
    </source>
</evidence>
<evidence type="ECO:0000256" key="5">
    <source>
        <dbReference type="ARBA" id="ARBA00022525"/>
    </source>
</evidence>
<evidence type="ECO:0000256" key="9">
    <source>
        <dbReference type="ARBA" id="ARBA00022729"/>
    </source>
</evidence>
<dbReference type="PROSITE" id="PS00132">
    <property type="entry name" value="CARBOXYPEPT_ZN_1"/>
    <property type="match status" value="1"/>
</dbReference>
<dbReference type="GO" id="GO:0004181">
    <property type="term" value="F:metallocarboxypeptidase activity"/>
    <property type="evidence" value="ECO:0007669"/>
    <property type="project" value="InterPro"/>
</dbReference>
<keyword evidence="6 19" id="KW-0121">Carboxypeptidase</keyword>
<name>A0A179GSB1_PURLI</name>
<keyword evidence="14" id="KW-0865">Zymogen</keyword>
<feature type="signal peptide" evidence="17">
    <location>
        <begin position="1"/>
        <end position="16"/>
    </location>
</feature>
<feature type="active site" description="Proton donor/acceptor" evidence="16">
    <location>
        <position position="386"/>
    </location>
</feature>
<keyword evidence="15" id="KW-1015">Disulfide bond</keyword>
<dbReference type="SMART" id="SM00631">
    <property type="entry name" value="Zn_pept"/>
    <property type="match status" value="1"/>
</dbReference>
<evidence type="ECO:0000313" key="19">
    <source>
        <dbReference type="EMBL" id="OAQ80662.1"/>
    </source>
</evidence>
<dbReference type="PANTHER" id="PTHR11705:SF143">
    <property type="entry name" value="SLL0236 PROTEIN"/>
    <property type="match status" value="1"/>
</dbReference>
<evidence type="ECO:0000259" key="18">
    <source>
        <dbReference type="PROSITE" id="PS52035"/>
    </source>
</evidence>
<comment type="similarity">
    <text evidence="4 16">Belongs to the peptidase M14 family.</text>
</comment>
<keyword evidence="12" id="KW-0843">Virulence</keyword>
<evidence type="ECO:0000256" key="16">
    <source>
        <dbReference type="PROSITE-ProRule" id="PRU01379"/>
    </source>
</evidence>
<dbReference type="InterPro" id="IPR003146">
    <property type="entry name" value="M14A_act_pep"/>
</dbReference>
<dbReference type="InterPro" id="IPR036990">
    <property type="entry name" value="M14A-like_propep"/>
</dbReference>
<dbReference type="CDD" id="cd03860">
    <property type="entry name" value="M14_CP_A-B_like"/>
    <property type="match status" value="1"/>
</dbReference>
<evidence type="ECO:0000256" key="1">
    <source>
        <dbReference type="ARBA" id="ARBA00001947"/>
    </source>
</evidence>
<evidence type="ECO:0000256" key="11">
    <source>
        <dbReference type="ARBA" id="ARBA00022833"/>
    </source>
</evidence>
<dbReference type="Pfam" id="PF02244">
    <property type="entry name" value="Propep_M14"/>
    <property type="match status" value="1"/>
</dbReference>
<dbReference type="SUPFAM" id="SSF54897">
    <property type="entry name" value="Protease propeptides/inhibitors"/>
    <property type="match status" value="1"/>
</dbReference>
<evidence type="ECO:0000256" key="13">
    <source>
        <dbReference type="ARBA" id="ARBA00023049"/>
    </source>
</evidence>
<evidence type="ECO:0000256" key="3">
    <source>
        <dbReference type="ARBA" id="ARBA00004613"/>
    </source>
</evidence>
<keyword evidence="13" id="KW-0482">Metalloprotease</keyword>
<comment type="cofactor">
    <cofactor evidence="1">
        <name>Zn(2+)</name>
        <dbReference type="ChEBI" id="CHEBI:29105"/>
    </cofactor>
</comment>
<evidence type="ECO:0000313" key="20">
    <source>
        <dbReference type="Proteomes" id="UP000078240"/>
    </source>
</evidence>
<dbReference type="InterPro" id="IPR057246">
    <property type="entry name" value="CARBOXYPEPT_ZN_1"/>
</dbReference>
<keyword evidence="8" id="KW-0479">Metal-binding</keyword>
<dbReference type="Gene3D" id="3.40.630.10">
    <property type="entry name" value="Zn peptidases"/>
    <property type="match status" value="1"/>
</dbReference>
<dbReference type="PROSITE" id="PS52035">
    <property type="entry name" value="PEPTIDASE_M14"/>
    <property type="match status" value="1"/>
</dbReference>
<evidence type="ECO:0000256" key="2">
    <source>
        <dbReference type="ARBA" id="ARBA00003091"/>
    </source>
</evidence>